<dbReference type="AlphaFoldDB" id="A0A969W809"/>
<dbReference type="Proteomes" id="UP000653472">
    <property type="component" value="Unassembled WGS sequence"/>
</dbReference>
<organism evidence="2 3">
    <name type="scientific">Solimonas marina</name>
    <dbReference type="NCBI Taxonomy" id="2714601"/>
    <lineage>
        <taxon>Bacteria</taxon>
        <taxon>Pseudomonadati</taxon>
        <taxon>Pseudomonadota</taxon>
        <taxon>Gammaproteobacteria</taxon>
        <taxon>Nevskiales</taxon>
        <taxon>Nevskiaceae</taxon>
        <taxon>Solimonas</taxon>
    </lineage>
</organism>
<keyword evidence="3" id="KW-1185">Reference proteome</keyword>
<feature type="compositionally biased region" description="Low complexity" evidence="1">
    <location>
        <begin position="126"/>
        <end position="151"/>
    </location>
</feature>
<accession>A0A969W809</accession>
<evidence type="ECO:0000313" key="3">
    <source>
        <dbReference type="Proteomes" id="UP000653472"/>
    </source>
</evidence>
<proteinExistence type="predicted"/>
<reference evidence="2" key="1">
    <citation type="submission" date="2020-03" db="EMBL/GenBank/DDBJ databases">
        <title>Solimonas marina sp. nov., isolated from deep seawater of the Pacific Ocean.</title>
        <authorList>
            <person name="Liu X."/>
            <person name="Lai Q."/>
            <person name="Sun F."/>
            <person name="Gai Y."/>
            <person name="Li G."/>
            <person name="Shao Z."/>
        </authorList>
    </citation>
    <scope>NUCLEOTIDE SEQUENCE</scope>
    <source>
        <strain evidence="2">C16B3</strain>
    </source>
</reference>
<dbReference type="RefSeq" id="WP_168146850.1">
    <property type="nucleotide sequence ID" value="NZ_JAAVXB010000002.1"/>
</dbReference>
<comment type="caution">
    <text evidence="2">The sequence shown here is derived from an EMBL/GenBank/DDBJ whole genome shotgun (WGS) entry which is preliminary data.</text>
</comment>
<gene>
    <name evidence="2" type="ORF">G7Y82_04660</name>
</gene>
<protein>
    <submittedName>
        <fullName evidence="2">Uncharacterized protein</fullName>
    </submittedName>
</protein>
<name>A0A969W809_9GAMM</name>
<dbReference type="EMBL" id="JAAVXB010000002">
    <property type="protein sequence ID" value="NKF21599.1"/>
    <property type="molecule type" value="Genomic_DNA"/>
</dbReference>
<feature type="region of interest" description="Disordered" evidence="1">
    <location>
        <begin position="125"/>
        <end position="157"/>
    </location>
</feature>
<evidence type="ECO:0000313" key="2">
    <source>
        <dbReference type="EMBL" id="NKF21599.1"/>
    </source>
</evidence>
<sequence>MTLFPWLRLIPWILCLLLAVGVYAAWQRGDAYSAQADSAEARVTAANHNTAVANDTIRAMKQQQQLDDAQLADRAARDTRINTALSSAQKRIAALQIAALQRPATDEPDCINQPIGADLNELLHQPADPGPATGTPATVHGAGGSAAAAAGGDVGRQ</sequence>
<evidence type="ECO:0000256" key="1">
    <source>
        <dbReference type="SAM" id="MobiDB-lite"/>
    </source>
</evidence>